<gene>
    <name evidence="3" type="ORF">NM06_07380</name>
</gene>
<accession>A0A0A5HU55</accession>
<name>A0A0A5HU55_PHOS4</name>
<evidence type="ECO:0000259" key="2">
    <source>
        <dbReference type="Pfam" id="PF07811"/>
    </source>
</evidence>
<sequence length="161" mass="17863">MKKQSGVSVIEFTLISTALLLVIFSVIEVGRYVYSLQVINDITRVAARLAVVCRVEDRNDIPALAMPDYAPGGLTTANLVVDYLDESGNVITGTLTDDDVFSTIRYVRARVVNFSYQFTGLLTFVNLTGLLQVPEFETIRPRENLGHHRWTDTSGDNSTDC</sequence>
<keyword evidence="1" id="KW-1133">Transmembrane helix</keyword>
<protein>
    <submittedName>
        <fullName evidence="3">Pilus assembly protein CpaE</fullName>
    </submittedName>
</protein>
<reference evidence="3 4" key="1">
    <citation type="submission" date="2014-10" db="EMBL/GenBank/DDBJ databases">
        <title>Genome sequencing of Vibrio sinaloensis T08.</title>
        <authorList>
            <person name="Chan K.-G."/>
            <person name="Mohamad N.I."/>
        </authorList>
    </citation>
    <scope>NUCLEOTIDE SEQUENCE [LARGE SCALE GENOMIC DNA]</scope>
    <source>
        <strain evidence="3 4">T08</strain>
    </source>
</reference>
<comment type="caution">
    <text evidence="3">The sequence shown here is derived from an EMBL/GenBank/DDBJ whole genome shotgun (WGS) entry which is preliminary data.</text>
</comment>
<dbReference type="EMBL" id="JRWP01000008">
    <property type="protein sequence ID" value="KGY09077.1"/>
    <property type="molecule type" value="Genomic_DNA"/>
</dbReference>
<feature type="transmembrane region" description="Helical" evidence="1">
    <location>
        <begin position="12"/>
        <end position="34"/>
    </location>
</feature>
<dbReference type="OrthoDB" id="6948598at2"/>
<evidence type="ECO:0000313" key="3">
    <source>
        <dbReference type="EMBL" id="KGY09077.1"/>
    </source>
</evidence>
<dbReference type="STRING" id="379097.SE23_01470"/>
<keyword evidence="1" id="KW-0472">Membrane</keyword>
<dbReference type="Proteomes" id="UP000030451">
    <property type="component" value="Unassembled WGS sequence"/>
</dbReference>
<dbReference type="RefSeq" id="WP_038189682.1">
    <property type="nucleotide sequence ID" value="NZ_JRWP01000008.1"/>
</dbReference>
<evidence type="ECO:0000313" key="4">
    <source>
        <dbReference type="Proteomes" id="UP000030451"/>
    </source>
</evidence>
<proteinExistence type="predicted"/>
<organism evidence="3 4">
    <name type="scientific">Photobacterium sp. (strain ATCC 43367)</name>
    <dbReference type="NCBI Taxonomy" id="379097"/>
    <lineage>
        <taxon>Bacteria</taxon>
        <taxon>Pseudomonadati</taxon>
        <taxon>Pseudomonadota</taxon>
        <taxon>Gammaproteobacteria</taxon>
        <taxon>Vibrionales</taxon>
        <taxon>Vibrionaceae</taxon>
        <taxon>Vibrio</taxon>
        <taxon>Vibrio oreintalis group</taxon>
    </lineage>
</organism>
<evidence type="ECO:0000256" key="1">
    <source>
        <dbReference type="SAM" id="Phobius"/>
    </source>
</evidence>
<dbReference type="InterPro" id="IPR012495">
    <property type="entry name" value="TadE-like_dom"/>
</dbReference>
<feature type="domain" description="TadE-like" evidence="2">
    <location>
        <begin position="6"/>
        <end position="48"/>
    </location>
</feature>
<dbReference type="Pfam" id="PF07811">
    <property type="entry name" value="TadE"/>
    <property type="match status" value="1"/>
</dbReference>
<dbReference type="AlphaFoldDB" id="A0A0A5HU55"/>
<keyword evidence="1" id="KW-0812">Transmembrane</keyword>